<evidence type="ECO:0000313" key="1">
    <source>
        <dbReference type="EMBL" id="CAG5925684.1"/>
    </source>
</evidence>
<dbReference type="OrthoDB" id="8962223at2759"/>
<organism evidence="1 2">
    <name type="scientific">Menidia menidia</name>
    <name type="common">Atlantic silverside</name>
    <dbReference type="NCBI Taxonomy" id="238744"/>
    <lineage>
        <taxon>Eukaryota</taxon>
        <taxon>Metazoa</taxon>
        <taxon>Chordata</taxon>
        <taxon>Craniata</taxon>
        <taxon>Vertebrata</taxon>
        <taxon>Euteleostomi</taxon>
        <taxon>Actinopterygii</taxon>
        <taxon>Neopterygii</taxon>
        <taxon>Teleostei</taxon>
        <taxon>Neoteleostei</taxon>
        <taxon>Acanthomorphata</taxon>
        <taxon>Ovalentaria</taxon>
        <taxon>Atherinomorphae</taxon>
        <taxon>Atheriniformes</taxon>
        <taxon>Atherinopsidae</taxon>
        <taxon>Menidiinae</taxon>
        <taxon>Menidia</taxon>
    </lineage>
</organism>
<feature type="non-terminal residue" evidence="1">
    <location>
        <position position="1"/>
    </location>
</feature>
<dbReference type="Proteomes" id="UP000677803">
    <property type="component" value="Unassembled WGS sequence"/>
</dbReference>
<dbReference type="AlphaFoldDB" id="A0A8S4AYN0"/>
<comment type="caution">
    <text evidence="1">The sequence shown here is derived from an EMBL/GenBank/DDBJ whole genome shotgun (WGS) entry which is preliminary data.</text>
</comment>
<keyword evidence="2" id="KW-1185">Reference proteome</keyword>
<protein>
    <submittedName>
        <fullName evidence="1">(Atlantic silverside) hypothetical protein</fullName>
    </submittedName>
</protein>
<evidence type="ECO:0000313" key="2">
    <source>
        <dbReference type="Proteomes" id="UP000677803"/>
    </source>
</evidence>
<sequence length="145" mass="16155">MAAVDEFLREPSEEGLERCTREQLLKIAEHFQLEVGDKRSKDNIRAIIKANLTDSGVLGPTKLQATSTWLDAAAVDTSLTFEQKRELLLLQASIEQKRLDVKKMELEELGQNGFQVGMFIWIQLTYVIIVKPGAIGSVNALNGVL</sequence>
<reference evidence="1" key="1">
    <citation type="submission" date="2021-05" db="EMBL/GenBank/DDBJ databases">
        <authorList>
            <person name="Tigano A."/>
        </authorList>
    </citation>
    <scope>NUCLEOTIDE SEQUENCE</scope>
</reference>
<proteinExistence type="predicted"/>
<accession>A0A8S4AYN0</accession>
<dbReference type="EMBL" id="CAJRST010011112">
    <property type="protein sequence ID" value="CAG5925684.1"/>
    <property type="molecule type" value="Genomic_DNA"/>
</dbReference>
<gene>
    <name evidence="1" type="ORF">MMEN_LOCUS10990</name>
</gene>
<name>A0A8S4AYN0_9TELE</name>